<proteinExistence type="predicted"/>
<dbReference type="EMBL" id="LR796209">
    <property type="protein sequence ID" value="CAB4127335.1"/>
    <property type="molecule type" value="Genomic_DNA"/>
</dbReference>
<organism evidence="1">
    <name type="scientific">uncultured Caudovirales phage</name>
    <dbReference type="NCBI Taxonomy" id="2100421"/>
    <lineage>
        <taxon>Viruses</taxon>
        <taxon>Duplodnaviria</taxon>
        <taxon>Heunggongvirae</taxon>
        <taxon>Uroviricota</taxon>
        <taxon>Caudoviricetes</taxon>
        <taxon>Peduoviridae</taxon>
        <taxon>Maltschvirus</taxon>
        <taxon>Maltschvirus maltsch</taxon>
    </lineage>
</organism>
<name>A0A6J5L164_9CAUD</name>
<protein>
    <submittedName>
        <fullName evidence="1">Uncharacterized protein</fullName>
    </submittedName>
</protein>
<accession>A0A6J5L164</accession>
<reference evidence="1" key="1">
    <citation type="submission" date="2020-04" db="EMBL/GenBank/DDBJ databases">
        <authorList>
            <person name="Chiriac C."/>
            <person name="Salcher M."/>
            <person name="Ghai R."/>
            <person name="Kavagutti S V."/>
        </authorList>
    </citation>
    <scope>NUCLEOTIDE SEQUENCE</scope>
</reference>
<evidence type="ECO:0000313" key="1">
    <source>
        <dbReference type="EMBL" id="CAB4127335.1"/>
    </source>
</evidence>
<sequence length="205" mass="21142">MEIKQNAALRLTVKLVNSSGVPVNSVAATSVTASIIKGDGTAVALTVNSGNWVQVTSNAFASQGVYTLTLPTSATSVLGPLITAVVISGAVTVVDTTRVIANEVADAVTGISGVQTTVNSTATQAGLDAVNTNIAQADARVQSLTDTVNTLFTLQNGRWKIFSSGPDINRMVIFANDNVTPIAKFDLKDVSGAATFTSVFERIPV</sequence>
<gene>
    <name evidence="1" type="ORF">UFOVP75_145</name>
</gene>